<evidence type="ECO:0000256" key="6">
    <source>
        <dbReference type="SAM" id="Phobius"/>
    </source>
</evidence>
<evidence type="ECO:0000256" key="5">
    <source>
        <dbReference type="ARBA" id="ARBA00023136"/>
    </source>
</evidence>
<keyword evidence="5 6" id="KW-0472">Membrane</keyword>
<dbReference type="InterPro" id="IPR036259">
    <property type="entry name" value="MFS_trans_sf"/>
</dbReference>
<feature type="transmembrane region" description="Helical" evidence="6">
    <location>
        <begin position="297"/>
        <end position="322"/>
    </location>
</feature>
<evidence type="ECO:0000313" key="8">
    <source>
        <dbReference type="EMBL" id="KAI9636510.1"/>
    </source>
</evidence>
<evidence type="ECO:0000256" key="3">
    <source>
        <dbReference type="ARBA" id="ARBA00022692"/>
    </source>
</evidence>
<feature type="transmembrane region" description="Helical" evidence="6">
    <location>
        <begin position="334"/>
        <end position="354"/>
    </location>
</feature>
<feature type="transmembrane region" description="Helical" evidence="6">
    <location>
        <begin position="103"/>
        <end position="121"/>
    </location>
</feature>
<reference evidence="8" key="1">
    <citation type="journal article" date="2022" name="G3 (Bethesda)">
        <title>High quality genome of the basidiomycete yeast Dioszegia hungarica PDD-24b-2 isolated from cloud water.</title>
        <authorList>
            <person name="Jarrige D."/>
            <person name="Haridas S."/>
            <person name="Bleykasten-Grosshans C."/>
            <person name="Joly M."/>
            <person name="Nadalig T."/>
            <person name="Sancelme M."/>
            <person name="Vuilleumier S."/>
            <person name="Grigoriev I.V."/>
            <person name="Amato P."/>
            <person name="Bringel F."/>
        </authorList>
    </citation>
    <scope>NUCLEOTIDE SEQUENCE</scope>
    <source>
        <strain evidence="8">PDD-24b-2</strain>
    </source>
</reference>
<feature type="transmembrane region" description="Helical" evidence="6">
    <location>
        <begin position="36"/>
        <end position="53"/>
    </location>
</feature>
<dbReference type="GO" id="GO:0022857">
    <property type="term" value="F:transmembrane transporter activity"/>
    <property type="evidence" value="ECO:0007669"/>
    <property type="project" value="InterPro"/>
</dbReference>
<gene>
    <name evidence="8" type="ORF">MKK02DRAFT_27404</name>
</gene>
<dbReference type="Gene3D" id="1.20.1250.20">
    <property type="entry name" value="MFS general substrate transporter like domains"/>
    <property type="match status" value="2"/>
</dbReference>
<comment type="subcellular location">
    <subcellularLocation>
        <location evidence="1">Membrane</location>
        <topology evidence="1">Multi-pass membrane protein</topology>
    </subcellularLocation>
</comment>
<feature type="transmembrane region" description="Helical" evidence="6">
    <location>
        <begin position="73"/>
        <end position="91"/>
    </location>
</feature>
<proteinExistence type="predicted"/>
<dbReference type="PANTHER" id="PTHR43791:SF6">
    <property type="entry name" value="TRANSPORTER, PUTATIVE (AFU_ORTHOLOGUE AFUA_1G16690)-RELATED"/>
    <property type="match status" value="1"/>
</dbReference>
<dbReference type="PANTHER" id="PTHR43791">
    <property type="entry name" value="PERMEASE-RELATED"/>
    <property type="match status" value="1"/>
</dbReference>
<feature type="transmembrane region" description="Helical" evidence="6">
    <location>
        <begin position="163"/>
        <end position="187"/>
    </location>
</feature>
<feature type="transmembrane region" description="Helical" evidence="6">
    <location>
        <begin position="426"/>
        <end position="445"/>
    </location>
</feature>
<dbReference type="FunFam" id="1.20.1250.20:FF:000057">
    <property type="entry name" value="MFS general substrate transporter"/>
    <property type="match status" value="1"/>
</dbReference>
<dbReference type="SUPFAM" id="SSF103473">
    <property type="entry name" value="MFS general substrate transporter"/>
    <property type="match status" value="1"/>
</dbReference>
<dbReference type="GeneID" id="77726543"/>
<comment type="caution">
    <text evidence="8">The sequence shown here is derived from an EMBL/GenBank/DDBJ whole genome shotgun (WGS) entry which is preliminary data.</text>
</comment>
<protein>
    <submittedName>
        <fullName evidence="8">Major facilitator superfamily domain-containing protein</fullName>
    </submittedName>
</protein>
<organism evidence="8 9">
    <name type="scientific">Dioszegia hungarica</name>
    <dbReference type="NCBI Taxonomy" id="4972"/>
    <lineage>
        <taxon>Eukaryota</taxon>
        <taxon>Fungi</taxon>
        <taxon>Dikarya</taxon>
        <taxon>Basidiomycota</taxon>
        <taxon>Agaricomycotina</taxon>
        <taxon>Tremellomycetes</taxon>
        <taxon>Tremellales</taxon>
        <taxon>Bulleribasidiaceae</taxon>
        <taxon>Dioszegia</taxon>
    </lineage>
</organism>
<dbReference type="GO" id="GO:0016020">
    <property type="term" value="C:membrane"/>
    <property type="evidence" value="ECO:0007669"/>
    <property type="project" value="UniProtKB-SubCell"/>
</dbReference>
<evidence type="ECO:0000256" key="1">
    <source>
        <dbReference type="ARBA" id="ARBA00004141"/>
    </source>
</evidence>
<dbReference type="EMBL" id="JAKWFO010000005">
    <property type="protein sequence ID" value="KAI9636510.1"/>
    <property type="molecule type" value="Genomic_DNA"/>
</dbReference>
<dbReference type="AlphaFoldDB" id="A0AA38LUY4"/>
<feature type="transmembrane region" description="Helical" evidence="6">
    <location>
        <begin position="271"/>
        <end position="291"/>
    </location>
</feature>
<feature type="transmembrane region" description="Helical" evidence="6">
    <location>
        <begin position="199"/>
        <end position="219"/>
    </location>
</feature>
<keyword evidence="2" id="KW-0813">Transport</keyword>
<name>A0AA38LUY4_9TREE</name>
<dbReference type="RefSeq" id="XP_052946287.1">
    <property type="nucleotide sequence ID" value="XM_053087342.1"/>
</dbReference>
<evidence type="ECO:0000256" key="4">
    <source>
        <dbReference type="ARBA" id="ARBA00022989"/>
    </source>
</evidence>
<sequence>MSEHERAALAEVGASSEFAPGTPERMRIEKRLKRKLDARFSILVSLTVALNYIDRNNAAAARLQGFEQDLGLTGQEFPTLLSILYVGYILFQISYNYIGRPSLYIPAAMLLWGMISVLTGVTQNFAGALLTRLFLGMVEAAFLPGALFILSKWYKRDEISLRYTLLYCGNLISNAFGSLVAAGILANLQGALGHAAWRWLFYIEGGITMLVAVIAIPILPDFPQTTKWGFTKQELQVAQLRMLEDTGEVDQDSSEDKWYTGFVLAVTDYKVYLLTIALTACIVGLSFNIYFPTLTKTLGYATTPTLLLSAPPWVFSCIVSLINSWHSDRTQEKFWHATWPLVVGIVGFVVSMATSPTNVAGRYVALFLQAQSYAAYIIMYSWMASSFPRPPAKRAVALALMNALSQVGNIIGSYCWPTNFGPSYTYSYAIMTACFGLTIILNFWFRCILVAANKRLAEGERAFDEHDDTITRAAALEGTTAKDAAHMAKGFRFLV</sequence>
<evidence type="ECO:0000259" key="7">
    <source>
        <dbReference type="PROSITE" id="PS50850"/>
    </source>
</evidence>
<dbReference type="InterPro" id="IPR011701">
    <property type="entry name" value="MFS"/>
</dbReference>
<evidence type="ECO:0000313" key="9">
    <source>
        <dbReference type="Proteomes" id="UP001164286"/>
    </source>
</evidence>
<accession>A0AA38LUY4</accession>
<dbReference type="PROSITE" id="PS50850">
    <property type="entry name" value="MFS"/>
    <property type="match status" value="1"/>
</dbReference>
<keyword evidence="4 6" id="KW-1133">Transmembrane helix</keyword>
<feature type="transmembrane region" description="Helical" evidence="6">
    <location>
        <begin position="133"/>
        <end position="151"/>
    </location>
</feature>
<dbReference type="InterPro" id="IPR020846">
    <property type="entry name" value="MFS_dom"/>
</dbReference>
<dbReference type="Proteomes" id="UP001164286">
    <property type="component" value="Unassembled WGS sequence"/>
</dbReference>
<keyword evidence="3 6" id="KW-0812">Transmembrane</keyword>
<keyword evidence="9" id="KW-1185">Reference proteome</keyword>
<evidence type="ECO:0000256" key="2">
    <source>
        <dbReference type="ARBA" id="ARBA00022448"/>
    </source>
</evidence>
<dbReference type="FunFam" id="1.20.1250.20:FF:000013">
    <property type="entry name" value="MFS general substrate transporter"/>
    <property type="match status" value="1"/>
</dbReference>
<feature type="domain" description="Major facilitator superfamily (MFS) profile" evidence="7">
    <location>
        <begin position="1"/>
        <end position="454"/>
    </location>
</feature>
<dbReference type="Pfam" id="PF07690">
    <property type="entry name" value="MFS_1"/>
    <property type="match status" value="1"/>
</dbReference>
<feature type="transmembrane region" description="Helical" evidence="6">
    <location>
        <begin position="360"/>
        <end position="383"/>
    </location>
</feature>
<feature type="transmembrane region" description="Helical" evidence="6">
    <location>
        <begin position="395"/>
        <end position="414"/>
    </location>
</feature>